<dbReference type="InterPro" id="IPR046796">
    <property type="entry name" value="Transposase_32_dom"/>
</dbReference>
<dbReference type="Proteomes" id="UP001652660">
    <property type="component" value="Chromosome 11c"/>
</dbReference>
<accession>A0ABM4W6N6</accession>
<sequence>MRRGSRVIYFSSSSKEREETSPSPLPVIRQSGEGTSRRVERSVFDSARFNNRRNQEWHEEHANLEFLFEMHISPKIEMVYRISEAFAQFGWALILTLPDHYYPDLVREFYANIESKARHSGEMVKSWVCERRIVLSHQDLAAILGCMDDGRPVDLKEFVPPNRRWDPSLAIARFGLEYQPFRFTRKDTILANVFESCHHLIIYMIVHNVIPKKTGHTEVRKSDIYFLDYMFHNWTSPYARISLPNIIISHIRSTARRKTTSFKLSFPRLLILIFLRFEVRLEDMRRENVPPRAELSLTTLRRLGIGTGDIPRPIQERR</sequence>
<proteinExistence type="predicted"/>
<gene>
    <name evidence="4" type="primary">LOC140017010</name>
</gene>
<dbReference type="RefSeq" id="XP_071927454.1">
    <property type="nucleotide sequence ID" value="XM_072071353.1"/>
</dbReference>
<evidence type="ECO:0000313" key="4">
    <source>
        <dbReference type="RefSeq" id="XP_071927454.1"/>
    </source>
</evidence>
<evidence type="ECO:0000259" key="2">
    <source>
        <dbReference type="Pfam" id="PF20167"/>
    </source>
</evidence>
<name>A0ABM4W6N6_COFAR</name>
<protein>
    <recommendedName>
        <fullName evidence="2">Putative plant transposon protein domain-containing protein</fullName>
    </recommendedName>
</protein>
<keyword evidence="3" id="KW-1185">Reference proteome</keyword>
<feature type="domain" description="Putative plant transposon protein" evidence="2">
    <location>
        <begin position="89"/>
        <end position="279"/>
    </location>
</feature>
<evidence type="ECO:0000256" key="1">
    <source>
        <dbReference type="SAM" id="MobiDB-lite"/>
    </source>
</evidence>
<dbReference type="GeneID" id="140017010"/>
<reference evidence="4" key="1">
    <citation type="submission" date="2025-08" db="UniProtKB">
        <authorList>
            <consortium name="RefSeq"/>
        </authorList>
    </citation>
    <scope>IDENTIFICATION</scope>
    <source>
        <tissue evidence="4">Leaves</tissue>
    </source>
</reference>
<organism evidence="3 4">
    <name type="scientific">Coffea arabica</name>
    <name type="common">Arabian coffee</name>
    <dbReference type="NCBI Taxonomy" id="13443"/>
    <lineage>
        <taxon>Eukaryota</taxon>
        <taxon>Viridiplantae</taxon>
        <taxon>Streptophyta</taxon>
        <taxon>Embryophyta</taxon>
        <taxon>Tracheophyta</taxon>
        <taxon>Spermatophyta</taxon>
        <taxon>Magnoliopsida</taxon>
        <taxon>eudicotyledons</taxon>
        <taxon>Gunneridae</taxon>
        <taxon>Pentapetalae</taxon>
        <taxon>asterids</taxon>
        <taxon>lamiids</taxon>
        <taxon>Gentianales</taxon>
        <taxon>Rubiaceae</taxon>
        <taxon>Ixoroideae</taxon>
        <taxon>Gardenieae complex</taxon>
        <taxon>Bertiereae - Coffeeae clade</taxon>
        <taxon>Coffeeae</taxon>
        <taxon>Coffea</taxon>
    </lineage>
</organism>
<dbReference type="Pfam" id="PF20167">
    <property type="entry name" value="Transposase_32"/>
    <property type="match status" value="1"/>
</dbReference>
<evidence type="ECO:0000313" key="3">
    <source>
        <dbReference type="Proteomes" id="UP001652660"/>
    </source>
</evidence>
<feature type="region of interest" description="Disordered" evidence="1">
    <location>
        <begin position="1"/>
        <end position="38"/>
    </location>
</feature>